<dbReference type="OrthoDB" id="9777884at2"/>
<dbReference type="KEGG" id="ttk:TST_1308"/>
<dbReference type="EMBL" id="AP013035">
    <property type="protein sequence ID" value="BAT72095.1"/>
    <property type="molecule type" value="Genomic_DNA"/>
</dbReference>
<dbReference type="Gene3D" id="3.40.50.620">
    <property type="entry name" value="HUPs"/>
    <property type="match status" value="1"/>
</dbReference>
<name>A0A0S3QUV6_THET7</name>
<dbReference type="SUPFAM" id="SSF52402">
    <property type="entry name" value="Adenine nucleotide alpha hydrolases-like"/>
    <property type="match status" value="1"/>
</dbReference>
<feature type="domain" description="UspA" evidence="3">
    <location>
        <begin position="6"/>
        <end position="145"/>
    </location>
</feature>
<dbReference type="Pfam" id="PF00582">
    <property type="entry name" value="Usp"/>
    <property type="match status" value="1"/>
</dbReference>
<dbReference type="PANTHER" id="PTHR46268">
    <property type="entry name" value="STRESS RESPONSE PROTEIN NHAX"/>
    <property type="match status" value="1"/>
</dbReference>
<proteinExistence type="inferred from homology"/>
<reference evidence="5" key="1">
    <citation type="journal article" date="2018" name="Science">
        <title>A primordial and reversible TCA cycle in a facultatively chemolithoautotrophic thermophile.</title>
        <authorList>
            <person name="Nunoura T."/>
            <person name="Chikaraishi Y."/>
            <person name="Izaki R."/>
            <person name="Suwa T."/>
            <person name="Sato T."/>
            <person name="Harada T."/>
            <person name="Mori K."/>
            <person name="Kato Y."/>
            <person name="Miyazaki M."/>
            <person name="Shimamura S."/>
            <person name="Yanagawa K."/>
            <person name="Shuto A."/>
            <person name="Ohkouchi N."/>
            <person name="Fujita N."/>
            <person name="Takaki Y."/>
            <person name="Atomi H."/>
            <person name="Takai K."/>
        </authorList>
    </citation>
    <scope>NUCLEOTIDE SEQUENCE [LARGE SCALE GENOMIC DNA]</scope>
    <source>
        <strain evidence="5">DSM 17441 / JCM 13301 / NBRC 103674 / ABI70S6</strain>
    </source>
</reference>
<dbReference type="GO" id="GO:0005737">
    <property type="term" value="C:cytoplasm"/>
    <property type="evidence" value="ECO:0007669"/>
    <property type="project" value="UniProtKB-SubCell"/>
</dbReference>
<evidence type="ECO:0000313" key="5">
    <source>
        <dbReference type="Proteomes" id="UP000063234"/>
    </source>
</evidence>
<dbReference type="Proteomes" id="UP000063234">
    <property type="component" value="Chromosome"/>
</dbReference>
<protein>
    <recommendedName>
        <fullName evidence="2">Universal stress protein</fullName>
    </recommendedName>
</protein>
<sequence>MPVTVSKILCAVALRECTEVVVKYAASLAKRYNAILYMVTVVEEPTWVHKGLDEDFEALFATLEERDRLALTDVAMKAEELSRSQVESFVLRGKPAAEILKFAEEKGVDLIVVGSHTAPPVQKMVLGSTALKVVSKSKIPVLVVPVCD</sequence>
<evidence type="ECO:0000256" key="1">
    <source>
        <dbReference type="ARBA" id="ARBA00008791"/>
    </source>
</evidence>
<dbReference type="PANTHER" id="PTHR46268:SF6">
    <property type="entry name" value="UNIVERSAL STRESS PROTEIN UP12"/>
    <property type="match status" value="1"/>
</dbReference>
<evidence type="ECO:0000313" key="4">
    <source>
        <dbReference type="EMBL" id="BAT72095.1"/>
    </source>
</evidence>
<accession>A0A0S3QUV6</accession>
<dbReference type="PIRSF" id="PIRSF006276">
    <property type="entry name" value="UspA"/>
    <property type="match status" value="1"/>
</dbReference>
<dbReference type="CDD" id="cd00293">
    <property type="entry name" value="USP-like"/>
    <property type="match status" value="1"/>
</dbReference>
<dbReference type="InterPro" id="IPR006016">
    <property type="entry name" value="UspA"/>
</dbReference>
<comment type="similarity">
    <text evidence="1 2">Belongs to the universal stress protein A family.</text>
</comment>
<gene>
    <name evidence="4" type="ORF">TST_1308</name>
</gene>
<comment type="subcellular location">
    <subcellularLocation>
        <location evidence="2">Cytoplasm</location>
    </subcellularLocation>
</comment>
<dbReference type="AlphaFoldDB" id="A0A0S3QUV6"/>
<dbReference type="InterPro" id="IPR014729">
    <property type="entry name" value="Rossmann-like_a/b/a_fold"/>
</dbReference>
<keyword evidence="2" id="KW-0963">Cytoplasm</keyword>
<dbReference type="PRINTS" id="PR01438">
    <property type="entry name" value="UNVRSLSTRESS"/>
</dbReference>
<dbReference type="RefSeq" id="WP_068550087.1">
    <property type="nucleotide sequence ID" value="NZ_AP013035.1"/>
</dbReference>
<dbReference type="STRING" id="1298851.TST_1308"/>
<evidence type="ECO:0000256" key="2">
    <source>
        <dbReference type="PIRNR" id="PIRNR006276"/>
    </source>
</evidence>
<dbReference type="InterPro" id="IPR006015">
    <property type="entry name" value="Universal_stress_UspA"/>
</dbReference>
<evidence type="ECO:0000259" key="3">
    <source>
        <dbReference type="Pfam" id="PF00582"/>
    </source>
</evidence>
<keyword evidence="5" id="KW-1185">Reference proteome</keyword>
<organism evidence="4 5">
    <name type="scientific">Thermosulfidibacter takaii (strain DSM 17441 / JCM 13301 / NBRC 103674 / ABI70S6)</name>
    <dbReference type="NCBI Taxonomy" id="1298851"/>
    <lineage>
        <taxon>Bacteria</taxon>
        <taxon>Pseudomonadati</taxon>
        <taxon>Thermosulfidibacterota</taxon>
        <taxon>Thermosulfidibacteria</taxon>
        <taxon>Thermosulfidibacterales</taxon>
        <taxon>Thermosulfidibacteraceae</taxon>
    </lineage>
</organism>